<dbReference type="SUPFAM" id="SSF56112">
    <property type="entry name" value="Protein kinase-like (PK-like)"/>
    <property type="match status" value="1"/>
</dbReference>
<dbReference type="Proteomes" id="UP000030403">
    <property type="component" value="Unassembled WGS sequence"/>
</dbReference>
<evidence type="ECO:0000313" key="1">
    <source>
        <dbReference type="EMBL" id="KGX84886.1"/>
    </source>
</evidence>
<accession>A0A0A5FVR0</accession>
<dbReference type="EMBL" id="AVPF01000047">
    <property type="protein sequence ID" value="KGX84886.1"/>
    <property type="molecule type" value="Genomic_DNA"/>
</dbReference>
<dbReference type="RefSeq" id="WP_027445629.1">
    <property type="nucleotide sequence ID" value="NZ_AULJ01000012.1"/>
</dbReference>
<dbReference type="GO" id="GO:0004674">
    <property type="term" value="F:protein serine/threonine kinase activity"/>
    <property type="evidence" value="ECO:0007669"/>
    <property type="project" value="UniProtKB-KW"/>
</dbReference>
<dbReference type="AlphaFoldDB" id="A0A0A5FVR0"/>
<proteinExistence type="predicted"/>
<keyword evidence="1" id="KW-0808">Transferase</keyword>
<dbReference type="InterPro" id="IPR011009">
    <property type="entry name" value="Kinase-like_dom_sf"/>
</dbReference>
<reference evidence="1 2" key="1">
    <citation type="submission" date="2013-08" db="EMBL/GenBank/DDBJ databases">
        <authorList>
            <person name="Huang J."/>
            <person name="Wang G."/>
        </authorList>
    </citation>
    <scope>NUCLEOTIDE SEQUENCE [LARGE SCALE GENOMIC DNA]</scope>
    <source>
        <strain evidence="1 2">BH030004</strain>
    </source>
</reference>
<evidence type="ECO:0000313" key="2">
    <source>
        <dbReference type="Proteomes" id="UP000030403"/>
    </source>
</evidence>
<keyword evidence="1" id="KW-0418">Kinase</keyword>
<dbReference type="STRING" id="1385511.GCA_000425225_01279"/>
<organism evidence="1 2">
    <name type="scientific">Pontibacillus marinus BH030004 = DSM 16465</name>
    <dbReference type="NCBI Taxonomy" id="1385511"/>
    <lineage>
        <taxon>Bacteria</taxon>
        <taxon>Bacillati</taxon>
        <taxon>Bacillota</taxon>
        <taxon>Bacilli</taxon>
        <taxon>Bacillales</taxon>
        <taxon>Bacillaceae</taxon>
        <taxon>Pontibacillus</taxon>
    </lineage>
</organism>
<keyword evidence="1" id="KW-0723">Serine/threonine-protein kinase</keyword>
<name>A0A0A5FVR0_9BACI</name>
<comment type="caution">
    <text evidence="1">The sequence shown here is derived from an EMBL/GenBank/DDBJ whole genome shotgun (WGS) entry which is preliminary data.</text>
</comment>
<keyword evidence="2" id="KW-1185">Reference proteome</keyword>
<gene>
    <name evidence="1" type="ORF">N783_15865</name>
</gene>
<dbReference type="OrthoDB" id="529320at2"/>
<sequence length="225" mass="26436">MEDGWRMASHVLSQINVTSNPNNEPVSIEGDHEDIRCVGIGTDAAVFQSIHAPLYAFKLYANDKVYKIKEEERIYRSLGESPYFPTCFGAEERWLVLGYEEGVTLYDCILQGVHIPEQVIEDVEDAREYVREKGLNPRDIHLRNILLQEGRAKIIDVSEYAKSGNDYRWEHLMQAYQDHYHLIDRKAIPSWLVETVRKWYNQWSKHSSSFEDFMKTIMKFKTKRD</sequence>
<protein>
    <submittedName>
        <fullName evidence="1">Serine/threonine protein kinase</fullName>
    </submittedName>
</protein>
<dbReference type="Gene3D" id="1.10.510.10">
    <property type="entry name" value="Transferase(Phosphotransferase) domain 1"/>
    <property type="match status" value="1"/>
</dbReference>
<dbReference type="eggNOG" id="COG0515">
    <property type="taxonomic scope" value="Bacteria"/>
</dbReference>